<protein>
    <recommendedName>
        <fullName evidence="4">Purine nucleoside permease</fullName>
    </recommendedName>
</protein>
<comment type="caution">
    <text evidence="2">The sequence shown here is derived from an EMBL/GenBank/DDBJ whole genome shotgun (WGS) entry which is preliminary data.</text>
</comment>
<dbReference type="InterPro" id="IPR009486">
    <property type="entry name" value="Pur_nuclsid_perm"/>
</dbReference>
<dbReference type="PIRSF" id="PIRSF013171">
    <property type="entry name" value="Pur_nuclsid_perm"/>
    <property type="match status" value="1"/>
</dbReference>
<dbReference type="RefSeq" id="WP_229665486.1">
    <property type="nucleotide sequence ID" value="NZ_BMIV01000037.1"/>
</dbReference>
<evidence type="ECO:0000313" key="2">
    <source>
        <dbReference type="EMBL" id="GGF81528.1"/>
    </source>
</evidence>
<feature type="chain" id="PRO_5045553584" description="Purine nucleoside permease" evidence="1">
    <location>
        <begin position="22"/>
        <end position="335"/>
    </location>
</feature>
<dbReference type="PANTHER" id="PTHR38643:SF1">
    <property type="entry name" value="PURINE NUCLEOSIDE PERMEASE C285.05-RELATED"/>
    <property type="match status" value="1"/>
</dbReference>
<evidence type="ECO:0000313" key="3">
    <source>
        <dbReference type="Proteomes" id="UP000640509"/>
    </source>
</evidence>
<dbReference type="Gene3D" id="3.40.50.1580">
    <property type="entry name" value="Nucleoside phosphorylase domain"/>
    <property type="match status" value="1"/>
</dbReference>
<gene>
    <name evidence="2" type="ORF">GCM10011402_37690</name>
</gene>
<reference evidence="3" key="1">
    <citation type="journal article" date="2019" name="Int. J. Syst. Evol. Microbiol.">
        <title>The Global Catalogue of Microorganisms (GCM) 10K type strain sequencing project: providing services to taxonomists for standard genome sequencing and annotation.</title>
        <authorList>
            <consortium name="The Broad Institute Genomics Platform"/>
            <consortium name="The Broad Institute Genome Sequencing Center for Infectious Disease"/>
            <person name="Wu L."/>
            <person name="Ma J."/>
        </authorList>
    </citation>
    <scope>NUCLEOTIDE SEQUENCE [LARGE SCALE GENOMIC DNA]</scope>
    <source>
        <strain evidence="3">CGMCC 1.15419</strain>
    </source>
</reference>
<evidence type="ECO:0000256" key="1">
    <source>
        <dbReference type="SAM" id="SignalP"/>
    </source>
</evidence>
<keyword evidence="1" id="KW-0732">Signal</keyword>
<dbReference type="Proteomes" id="UP000640509">
    <property type="component" value="Unassembled WGS sequence"/>
</dbReference>
<dbReference type="Pfam" id="PF06516">
    <property type="entry name" value="NUP"/>
    <property type="match status" value="1"/>
</dbReference>
<sequence length="335" mass="35342">MPLMRLGFVLTTALLPAAAAADVIAPKVMVIAMFDAEAKPWQDNLDLPNKVQVPGLPESANEVACNADLCQMTTTMGFANAAASTMAVVLSDKFDLTKTYFIVAGIAGVDPENGTLGSAAWADYVVDAGLVHRIDDREAPAEWTSQIVELGAKKPDEKPGWSAGTEVFPLNPALVEAAYEASKDVKLSDNPDAAVYRGAYSQDAAKADPAVMVCASVSADTYWHGAITAKEVEDHVSLLTDGKADYCMSQMEDNATLAALQRGAQAGLLDFDRVAVLRTASNFDRAHEGQSTAESLAAKSGGFPAATENAFRVGNAFAQSIIADWSSYEKGISKP</sequence>
<proteinExistence type="predicted"/>
<feature type="signal peptide" evidence="1">
    <location>
        <begin position="1"/>
        <end position="21"/>
    </location>
</feature>
<organism evidence="2 3">
    <name type="scientific">Paracoccus acridae</name>
    <dbReference type="NCBI Taxonomy" id="1795310"/>
    <lineage>
        <taxon>Bacteria</taxon>
        <taxon>Pseudomonadati</taxon>
        <taxon>Pseudomonadota</taxon>
        <taxon>Alphaproteobacteria</taxon>
        <taxon>Rhodobacterales</taxon>
        <taxon>Paracoccaceae</taxon>
        <taxon>Paracoccus</taxon>
    </lineage>
</organism>
<dbReference type="EMBL" id="BMIV01000037">
    <property type="protein sequence ID" value="GGF81528.1"/>
    <property type="molecule type" value="Genomic_DNA"/>
</dbReference>
<accession>A0ABQ1VNJ1</accession>
<dbReference type="PANTHER" id="PTHR38643">
    <property type="entry name" value="PURINE NUCLEOSIDE PERMEASE C285.05-RELATED"/>
    <property type="match status" value="1"/>
</dbReference>
<keyword evidence="3" id="KW-1185">Reference proteome</keyword>
<dbReference type="InterPro" id="IPR035994">
    <property type="entry name" value="Nucleoside_phosphorylase_sf"/>
</dbReference>
<name>A0ABQ1VNJ1_9RHOB</name>
<evidence type="ECO:0008006" key="4">
    <source>
        <dbReference type="Google" id="ProtNLM"/>
    </source>
</evidence>